<protein>
    <recommendedName>
        <fullName evidence="2">DUF5723 domain-containing protein</fullName>
    </recommendedName>
</protein>
<feature type="domain" description="DUF5723" evidence="2">
    <location>
        <begin position="40"/>
        <end position="420"/>
    </location>
</feature>
<name>A0ABS2D144_9FLAO</name>
<evidence type="ECO:0000313" key="3">
    <source>
        <dbReference type="EMBL" id="MBM6500140.1"/>
    </source>
</evidence>
<evidence type="ECO:0000313" key="4">
    <source>
        <dbReference type="Proteomes" id="UP000759529"/>
    </source>
</evidence>
<dbReference type="Pfam" id="PF18990">
    <property type="entry name" value="DUF5723"/>
    <property type="match status" value="1"/>
</dbReference>
<dbReference type="EMBL" id="JACSOD020000498">
    <property type="protein sequence ID" value="MBM6500140.1"/>
    <property type="molecule type" value="Genomic_DNA"/>
</dbReference>
<feature type="signal peptide" evidence="1">
    <location>
        <begin position="1"/>
        <end position="18"/>
    </location>
</feature>
<dbReference type="InterPro" id="IPR043781">
    <property type="entry name" value="DUF5723"/>
</dbReference>
<feature type="chain" id="PRO_5047367883" description="DUF5723 domain-containing protein" evidence="1">
    <location>
        <begin position="19"/>
        <end position="445"/>
    </location>
</feature>
<dbReference type="RefSeq" id="WP_187656790.1">
    <property type="nucleotide sequence ID" value="NZ_JACSOD020000498.1"/>
</dbReference>
<keyword evidence="4" id="KW-1185">Reference proteome</keyword>
<evidence type="ECO:0000259" key="2">
    <source>
        <dbReference type="Pfam" id="PF18990"/>
    </source>
</evidence>
<comment type="caution">
    <text evidence="3">The sequence shown here is derived from an EMBL/GenBank/DDBJ whole genome shotgun (WGS) entry which is preliminary data.</text>
</comment>
<sequence>MKKIFVVALSLFCHFTFAQEHFSGISTSNRVGILNVNINPAELTNLSKKFEVNIFGLSVNVANDKLAFSDFNSDTDFEELLFSGTSPVNARVDAEINGLGFAMRWKKWGLAITSKAYAKFDLVDIDPTIGNAITNNNIGLNTTLLDNKKNQRMNGTSYGEIGLSLARNLYETEKHKFSAGVTLKLLFPGSYSNFGLSNLNGTITEVGGDAFLTTNSPATLNIAYSGNLADSFTNFDDYSKSIFGGLNGFAGDVGANYQWLGDDKKYKLNAGLSIRNIGSMTFKDNNNASTNYSLNIPNSDPLDLSLFEDVDSLSDVEDILSSNGYLTVEQGEKDFKVKLPTVFSTYVDLKVIHKLYVTAYLQQKLNDDSANDQVTAPNIFSITPRISLRYFETYIPVTFHEISGTNVGFGFRLGGFYLGSSSMVTALLADSKQGDIYLGFRWGFL</sequence>
<proteinExistence type="predicted"/>
<accession>A0ABS2D144</accession>
<organism evidence="3 4">
    <name type="scientific">Flavobacterium macrobrachii</name>
    <dbReference type="NCBI Taxonomy" id="591204"/>
    <lineage>
        <taxon>Bacteria</taxon>
        <taxon>Pseudomonadati</taxon>
        <taxon>Bacteroidota</taxon>
        <taxon>Flavobacteriia</taxon>
        <taxon>Flavobacteriales</taxon>
        <taxon>Flavobacteriaceae</taxon>
        <taxon>Flavobacterium</taxon>
    </lineage>
</organism>
<reference evidence="3 4" key="1">
    <citation type="submission" date="2021-02" db="EMBL/GenBank/DDBJ databases">
        <authorList>
            <person name="Jung H.S."/>
            <person name="Chun B.H."/>
            <person name="Jeon C.O."/>
        </authorList>
    </citation>
    <scope>NUCLEOTIDE SEQUENCE [LARGE SCALE GENOMIC DNA]</scope>
    <source>
        <strain evidence="3 4">LMG 25203</strain>
    </source>
</reference>
<gene>
    <name evidence="3" type="ORF">H9X54_012620</name>
</gene>
<evidence type="ECO:0000256" key="1">
    <source>
        <dbReference type="SAM" id="SignalP"/>
    </source>
</evidence>
<keyword evidence="1" id="KW-0732">Signal</keyword>
<dbReference type="Proteomes" id="UP000759529">
    <property type="component" value="Unassembled WGS sequence"/>
</dbReference>